<accession>A0A6A6SNY9</accession>
<dbReference type="OrthoDB" id="412018at2759"/>
<keyword evidence="4" id="KW-1185">Reference proteome</keyword>
<dbReference type="AlphaFoldDB" id="A0A6A6SNY9"/>
<protein>
    <submittedName>
        <fullName evidence="3">Carbon-nitrogen hydrolase</fullName>
    </submittedName>
</protein>
<evidence type="ECO:0000313" key="3">
    <source>
        <dbReference type="EMBL" id="KAF2648677.1"/>
    </source>
</evidence>
<dbReference type="InterPro" id="IPR050345">
    <property type="entry name" value="Aliph_Amidase/BUP"/>
</dbReference>
<gene>
    <name evidence="3" type="ORF">K491DRAFT_771936</name>
</gene>
<evidence type="ECO:0000259" key="2">
    <source>
        <dbReference type="PROSITE" id="PS50263"/>
    </source>
</evidence>
<organism evidence="3 4">
    <name type="scientific">Lophiostoma macrostomum CBS 122681</name>
    <dbReference type="NCBI Taxonomy" id="1314788"/>
    <lineage>
        <taxon>Eukaryota</taxon>
        <taxon>Fungi</taxon>
        <taxon>Dikarya</taxon>
        <taxon>Ascomycota</taxon>
        <taxon>Pezizomycotina</taxon>
        <taxon>Dothideomycetes</taxon>
        <taxon>Pleosporomycetidae</taxon>
        <taxon>Pleosporales</taxon>
        <taxon>Lophiostomataceae</taxon>
        <taxon>Lophiostoma</taxon>
    </lineage>
</organism>
<dbReference type="GO" id="GO:0016811">
    <property type="term" value="F:hydrolase activity, acting on carbon-nitrogen (but not peptide) bonds, in linear amides"/>
    <property type="evidence" value="ECO:0007669"/>
    <property type="project" value="TreeGrafter"/>
</dbReference>
<feature type="domain" description="CN hydrolase" evidence="2">
    <location>
        <begin position="6"/>
        <end position="311"/>
    </location>
</feature>
<evidence type="ECO:0000313" key="4">
    <source>
        <dbReference type="Proteomes" id="UP000799324"/>
    </source>
</evidence>
<dbReference type="EMBL" id="MU004527">
    <property type="protein sequence ID" value="KAF2648677.1"/>
    <property type="molecule type" value="Genomic_DNA"/>
</dbReference>
<dbReference type="Gene3D" id="3.60.110.10">
    <property type="entry name" value="Carbon-nitrogen hydrolase"/>
    <property type="match status" value="1"/>
</dbReference>
<reference evidence="3" key="1">
    <citation type="journal article" date="2020" name="Stud. Mycol.">
        <title>101 Dothideomycetes genomes: a test case for predicting lifestyles and emergence of pathogens.</title>
        <authorList>
            <person name="Haridas S."/>
            <person name="Albert R."/>
            <person name="Binder M."/>
            <person name="Bloem J."/>
            <person name="Labutti K."/>
            <person name="Salamov A."/>
            <person name="Andreopoulos B."/>
            <person name="Baker S."/>
            <person name="Barry K."/>
            <person name="Bills G."/>
            <person name="Bluhm B."/>
            <person name="Cannon C."/>
            <person name="Castanera R."/>
            <person name="Culley D."/>
            <person name="Daum C."/>
            <person name="Ezra D."/>
            <person name="Gonzalez J."/>
            <person name="Henrissat B."/>
            <person name="Kuo A."/>
            <person name="Liang C."/>
            <person name="Lipzen A."/>
            <person name="Lutzoni F."/>
            <person name="Magnuson J."/>
            <person name="Mondo S."/>
            <person name="Nolan M."/>
            <person name="Ohm R."/>
            <person name="Pangilinan J."/>
            <person name="Park H.-J."/>
            <person name="Ramirez L."/>
            <person name="Alfaro M."/>
            <person name="Sun H."/>
            <person name="Tritt A."/>
            <person name="Yoshinaga Y."/>
            <person name="Zwiers L.-H."/>
            <person name="Turgeon B."/>
            <person name="Goodwin S."/>
            <person name="Spatafora J."/>
            <person name="Crous P."/>
            <person name="Grigoriev I."/>
        </authorList>
    </citation>
    <scope>NUCLEOTIDE SEQUENCE</scope>
    <source>
        <strain evidence="3">CBS 122681</strain>
    </source>
</reference>
<evidence type="ECO:0000256" key="1">
    <source>
        <dbReference type="ARBA" id="ARBA00022801"/>
    </source>
</evidence>
<dbReference type="PANTHER" id="PTHR43674:SF12">
    <property type="entry name" value="NITRILASE C965.09-RELATED"/>
    <property type="match status" value="1"/>
</dbReference>
<dbReference type="InterPro" id="IPR003010">
    <property type="entry name" value="C-N_Hydrolase"/>
</dbReference>
<dbReference type="Pfam" id="PF00795">
    <property type="entry name" value="CN_hydrolase"/>
    <property type="match status" value="1"/>
</dbReference>
<keyword evidence="1 3" id="KW-0378">Hydrolase</keyword>
<dbReference type="PROSITE" id="PS50263">
    <property type="entry name" value="CN_HYDROLASE"/>
    <property type="match status" value="1"/>
</dbReference>
<sequence length="353" mass="39757">MTPRMLKVAAAQIGAVNRDADKKETVQRMVKLLEEARSKGVQLVVFPETTFTTFFPRFLFEDPAELEKYFEQGDDITTNQDVKPLFDLSRSSKIDMYVGYAERTDDGRGFNTCIYYSGQKGRILSKYRKIHLPGTKEPFADPEAINQLEKRYFEPGNLGFKAFRAPDLIPGVAKKGDIPAEAKTIGQGDPILGMMICNDRRWPEAWRMYGLQGVELIMVGYNTPWNAKHLFGFRKPMTDEQAEAEAYYHHKLVMEANSYMNACYSISAARAGYDDGKFDLISGSAIVSPNGYTIAQAKTIEDELVTADIGLDDCRQGKETTFDFDRHRRTEAYSLITSQTGVVEPELLAAEVP</sequence>
<dbReference type="PANTHER" id="PTHR43674">
    <property type="entry name" value="NITRILASE C965.09-RELATED"/>
    <property type="match status" value="1"/>
</dbReference>
<dbReference type="Proteomes" id="UP000799324">
    <property type="component" value="Unassembled WGS sequence"/>
</dbReference>
<dbReference type="SUPFAM" id="SSF56317">
    <property type="entry name" value="Carbon-nitrogen hydrolase"/>
    <property type="match status" value="1"/>
</dbReference>
<dbReference type="InterPro" id="IPR036526">
    <property type="entry name" value="C-N_Hydrolase_sf"/>
</dbReference>
<proteinExistence type="predicted"/>
<name>A0A6A6SNY9_9PLEO</name>